<dbReference type="InterPro" id="IPR014001">
    <property type="entry name" value="Helicase_ATP-bd"/>
</dbReference>
<dbReference type="Pfam" id="PF00270">
    <property type="entry name" value="DEAD"/>
    <property type="match status" value="1"/>
</dbReference>
<gene>
    <name evidence="9" type="ORF">J2T10_003516</name>
</gene>
<evidence type="ECO:0000256" key="5">
    <source>
        <dbReference type="ARBA" id="ARBA00038058"/>
    </source>
</evidence>
<evidence type="ECO:0000256" key="3">
    <source>
        <dbReference type="ARBA" id="ARBA00022801"/>
    </source>
</evidence>
<evidence type="ECO:0000259" key="8">
    <source>
        <dbReference type="PROSITE" id="PS51193"/>
    </source>
</evidence>
<dbReference type="PANTHER" id="PTHR11472">
    <property type="entry name" value="DNA REPAIR DEAD HELICASE RAD3/XP-D SUBFAMILY MEMBER"/>
    <property type="match status" value="1"/>
</dbReference>
<protein>
    <recommendedName>
        <fullName evidence="6">DNA 5'-3' helicase</fullName>
        <ecNumber evidence="6">5.6.2.3</ecNumber>
    </recommendedName>
</protein>
<evidence type="ECO:0000256" key="4">
    <source>
        <dbReference type="ARBA" id="ARBA00022840"/>
    </source>
</evidence>
<name>A0ABT9TQ95_PAENI</name>
<dbReference type="SMART" id="SM00491">
    <property type="entry name" value="HELICc2"/>
    <property type="match status" value="1"/>
</dbReference>
<dbReference type="InterPro" id="IPR006555">
    <property type="entry name" value="ATP-dep_Helicase_C"/>
</dbReference>
<dbReference type="Pfam" id="PF13307">
    <property type="entry name" value="Helicase_C_2"/>
    <property type="match status" value="1"/>
</dbReference>
<evidence type="ECO:0000256" key="1">
    <source>
        <dbReference type="ARBA" id="ARBA00001966"/>
    </source>
</evidence>
<comment type="cofactor">
    <cofactor evidence="1">
        <name>[4Fe-4S] cluster</name>
        <dbReference type="ChEBI" id="CHEBI:49883"/>
    </cofactor>
</comment>
<keyword evidence="2" id="KW-0547">Nucleotide-binding</keyword>
<organism evidence="9 10">
    <name type="scientific">Paenarthrobacter nicotinovorans</name>
    <name type="common">Arthrobacter nicotinovorans</name>
    <dbReference type="NCBI Taxonomy" id="29320"/>
    <lineage>
        <taxon>Bacteria</taxon>
        <taxon>Bacillati</taxon>
        <taxon>Actinomycetota</taxon>
        <taxon>Actinomycetes</taxon>
        <taxon>Micrococcales</taxon>
        <taxon>Micrococcaceae</taxon>
        <taxon>Paenarthrobacter</taxon>
    </lineage>
</organism>
<sequence length="699" mass="73997">MKVWQLSWSHSSVMVEKVAADAVESVGEKTTLELLDRAVAGMGGQSRAGQHEMAKHVTRAIETGEHLLVQAGTGTGKSLAYLIPLIAHSMDSDKPTLVSTATLALQTQIVGRDLPRLLETINPALDRPVTVALVKGRANYVCLQKLEGGFPSEEPSEGQLFSLGEDTSVPHFAASVGGPSSQLGKEVVRLREWAETTATGDRDELMPGVTDRAWRQVSVTSMECLGAQKCPVAEECFSELARARAAEADVVVTNHAMLAVSAFEGLAVLPEYDVVVVDEAHELQDRVTGAVSGQLSVAMVHAAASSARKHTAITVDALNAAADRLDMAIAGVPNGLLPSGLNDEQLDCLDQLRDATRAALSDSKTDSSSAADGGRQLARSRLMLILELCERMLAAKENREVVWFSRNSTFDPQQGYSQPDETAPALINIAPLSVAGRLREGLFAGHTVVLTSATLAIGSAFEPAAGGLGLIGDGAPSWTGIDVGSPFDYPKQGVLYVAKHLPKPGRGTSPEALDELEDLIRASGGGALCLFSSRRAAEEAADAMRLRLDVDILCQGESTMAALVKQFADEPDTCLFGTMSLWQGVDVPGGSCRLVVIDRIPFPRPDDPLMTARSRAVAQSGGNGFMAVSATHAAIRLAQGAGRLIRSTGDKGVVAVLDSRLSTERYGGFLRAALPPFWPTTDRTVVRGVLERLGSARKA</sequence>
<dbReference type="GO" id="GO:0003678">
    <property type="term" value="F:DNA helicase activity"/>
    <property type="evidence" value="ECO:0007669"/>
    <property type="project" value="UniProtKB-EC"/>
</dbReference>
<dbReference type="SUPFAM" id="SSF52540">
    <property type="entry name" value="P-loop containing nucleoside triphosphate hydrolases"/>
    <property type="match status" value="1"/>
</dbReference>
<dbReference type="PANTHER" id="PTHR11472:SF34">
    <property type="entry name" value="REGULATOR OF TELOMERE ELONGATION HELICASE 1"/>
    <property type="match status" value="1"/>
</dbReference>
<comment type="similarity">
    <text evidence="5">Belongs to the helicase family. DinG subfamily.</text>
</comment>
<keyword evidence="3 9" id="KW-0378">Hydrolase</keyword>
<dbReference type="PROSITE" id="PS51193">
    <property type="entry name" value="HELICASE_ATP_BIND_2"/>
    <property type="match status" value="1"/>
</dbReference>
<proteinExistence type="inferred from homology"/>
<feature type="domain" description="Helicase ATP-binding" evidence="8">
    <location>
        <begin position="36"/>
        <end position="356"/>
    </location>
</feature>
<evidence type="ECO:0000313" key="9">
    <source>
        <dbReference type="EMBL" id="MDQ0103848.1"/>
    </source>
</evidence>
<dbReference type="InterPro" id="IPR014013">
    <property type="entry name" value="Helic_SF1/SF2_ATP-bd_DinG/Rad3"/>
</dbReference>
<evidence type="ECO:0000256" key="7">
    <source>
        <dbReference type="ARBA" id="ARBA00048954"/>
    </source>
</evidence>
<reference evidence="9 10" key="1">
    <citation type="submission" date="2023-07" db="EMBL/GenBank/DDBJ databases">
        <title>Sorghum-associated microbial communities from plants grown in Nebraska, USA.</title>
        <authorList>
            <person name="Schachtman D."/>
        </authorList>
    </citation>
    <scope>NUCLEOTIDE SEQUENCE [LARGE SCALE GENOMIC DNA]</scope>
    <source>
        <strain evidence="9 10">CC523</strain>
    </source>
</reference>
<keyword evidence="10" id="KW-1185">Reference proteome</keyword>
<evidence type="ECO:0000313" key="10">
    <source>
        <dbReference type="Proteomes" id="UP001244563"/>
    </source>
</evidence>
<dbReference type="Gene3D" id="3.40.50.300">
    <property type="entry name" value="P-loop containing nucleotide triphosphate hydrolases"/>
    <property type="match status" value="2"/>
</dbReference>
<dbReference type="GO" id="GO:0016787">
    <property type="term" value="F:hydrolase activity"/>
    <property type="evidence" value="ECO:0007669"/>
    <property type="project" value="UniProtKB-KW"/>
</dbReference>
<dbReference type="InterPro" id="IPR011545">
    <property type="entry name" value="DEAD/DEAH_box_helicase_dom"/>
</dbReference>
<dbReference type="Proteomes" id="UP001244563">
    <property type="component" value="Unassembled WGS sequence"/>
</dbReference>
<dbReference type="EC" id="5.6.2.3" evidence="6"/>
<keyword evidence="9" id="KW-0347">Helicase</keyword>
<comment type="catalytic activity">
    <reaction evidence="7">
        <text>ATP + H2O = ADP + phosphate + H(+)</text>
        <dbReference type="Rhea" id="RHEA:13065"/>
        <dbReference type="ChEBI" id="CHEBI:15377"/>
        <dbReference type="ChEBI" id="CHEBI:15378"/>
        <dbReference type="ChEBI" id="CHEBI:30616"/>
        <dbReference type="ChEBI" id="CHEBI:43474"/>
        <dbReference type="ChEBI" id="CHEBI:456216"/>
        <dbReference type="EC" id="5.6.2.3"/>
    </reaction>
</comment>
<dbReference type="InterPro" id="IPR045028">
    <property type="entry name" value="DinG/Rad3-like"/>
</dbReference>
<evidence type="ECO:0000256" key="2">
    <source>
        <dbReference type="ARBA" id="ARBA00022741"/>
    </source>
</evidence>
<accession>A0ABT9TQ95</accession>
<dbReference type="SMART" id="SM00487">
    <property type="entry name" value="DEXDc"/>
    <property type="match status" value="1"/>
</dbReference>
<keyword evidence="4" id="KW-0067">ATP-binding</keyword>
<dbReference type="EMBL" id="JAUSSW010000011">
    <property type="protein sequence ID" value="MDQ0103848.1"/>
    <property type="molecule type" value="Genomic_DNA"/>
</dbReference>
<dbReference type="InterPro" id="IPR027417">
    <property type="entry name" value="P-loop_NTPase"/>
</dbReference>
<evidence type="ECO:0000256" key="6">
    <source>
        <dbReference type="ARBA" id="ARBA00044969"/>
    </source>
</evidence>
<comment type="caution">
    <text evidence="9">The sequence shown here is derived from an EMBL/GenBank/DDBJ whole genome shotgun (WGS) entry which is preliminary data.</text>
</comment>